<proteinExistence type="inferred from homology"/>
<dbReference type="PANTHER" id="PTHR12184">
    <property type="entry name" value="UBIQUINOL-CYTOCHROME C REDUCTASE COMPLEX ASSEMBLY FACTOR 1 FAMILY MEMBER"/>
    <property type="match status" value="1"/>
</dbReference>
<comment type="caution">
    <text evidence="4">The sequence shown here is derived from an EMBL/GenBank/DDBJ whole genome shotgun (WGS) entry which is preliminary data.</text>
</comment>
<sequence length="184" mass="20152">MFKSILSLGRRPNQRITDALYGEIVASARQPTFYSEWGVSDTPLGRFEMLCVHMFLFLDRAKGSTTALGDVAQDMTDEFFKDVEHSLRELGIGDLGVPKRMKKLAKMFYGRAEAYREALAAGDTPALTAALARNIGPEREVWPEAAHIATYVERSSALLATQPDDELLAGRVVFPNAGEGAGKA</sequence>
<comment type="similarity">
    <text evidence="1">Belongs to the CBP3 family.</text>
</comment>
<protein>
    <submittedName>
        <fullName evidence="4">Ubiquinol-cytochrome C chaperone family protein</fullName>
    </submittedName>
</protein>
<accession>A0ABV3X1C3</accession>
<evidence type="ECO:0000256" key="2">
    <source>
        <dbReference type="ARBA" id="ARBA00006436"/>
    </source>
</evidence>
<reference evidence="4 5" key="1">
    <citation type="submission" date="2024-01" db="EMBL/GenBank/DDBJ databases">
        <title>New evidence supports the origin of RcGTA from prophage.</title>
        <authorList>
            <person name="Xu Y."/>
            <person name="Liu B."/>
            <person name="Chen F."/>
        </authorList>
    </citation>
    <scope>NUCLEOTIDE SEQUENCE [LARGE SCALE GENOMIC DNA]</scope>
    <source>
        <strain evidence="4 5">CBW1107-2</strain>
    </source>
</reference>
<dbReference type="Proteomes" id="UP001559025">
    <property type="component" value="Unassembled WGS sequence"/>
</dbReference>
<keyword evidence="5" id="KW-1185">Reference proteome</keyword>
<dbReference type="Pfam" id="PF03981">
    <property type="entry name" value="Ubiq_cyt_C_chap"/>
    <property type="match status" value="1"/>
</dbReference>
<dbReference type="RefSeq" id="WP_173190778.1">
    <property type="nucleotide sequence ID" value="NZ_JABETK010000002.1"/>
</dbReference>
<evidence type="ECO:0000259" key="3">
    <source>
        <dbReference type="Pfam" id="PF03981"/>
    </source>
</evidence>
<organism evidence="4 5">
    <name type="scientific">Neoaquamicrobium sediminum</name>
    <dbReference type="NCBI Taxonomy" id="1849104"/>
    <lineage>
        <taxon>Bacteria</taxon>
        <taxon>Pseudomonadati</taxon>
        <taxon>Pseudomonadota</taxon>
        <taxon>Alphaproteobacteria</taxon>
        <taxon>Hyphomicrobiales</taxon>
        <taxon>Phyllobacteriaceae</taxon>
        <taxon>Neoaquamicrobium</taxon>
    </lineage>
</organism>
<evidence type="ECO:0000313" key="5">
    <source>
        <dbReference type="Proteomes" id="UP001559025"/>
    </source>
</evidence>
<dbReference type="PIRSF" id="PIRSF032079">
    <property type="entry name" value="UCP032079"/>
    <property type="match status" value="1"/>
</dbReference>
<dbReference type="InterPro" id="IPR014569">
    <property type="entry name" value="Ubq_cyt-c_CBP3-rel"/>
</dbReference>
<name>A0ABV3X1C3_9HYPH</name>
<feature type="domain" description="Ubiquinol-cytochrome c chaperone" evidence="3">
    <location>
        <begin position="36"/>
        <end position="174"/>
    </location>
</feature>
<dbReference type="InterPro" id="IPR007129">
    <property type="entry name" value="Ubiqinol_cyt_c_chaperone_CPB3"/>
</dbReference>
<dbReference type="EMBL" id="JAZHFV010000010">
    <property type="protein sequence ID" value="MEX4010198.1"/>
    <property type="molecule type" value="Genomic_DNA"/>
</dbReference>
<gene>
    <name evidence="4" type="ORF">V1479_23030</name>
</gene>
<dbReference type="PANTHER" id="PTHR12184:SF1">
    <property type="entry name" value="UBIQUINOL-CYTOCHROME-C REDUCTASE COMPLEX ASSEMBLY FACTOR 1"/>
    <property type="match status" value="1"/>
</dbReference>
<evidence type="ECO:0000256" key="1">
    <source>
        <dbReference type="ARBA" id="ARBA00006407"/>
    </source>
</evidence>
<dbReference type="InterPro" id="IPR021150">
    <property type="entry name" value="Ubiq_cyt_c_chap"/>
</dbReference>
<evidence type="ECO:0000313" key="4">
    <source>
        <dbReference type="EMBL" id="MEX4010198.1"/>
    </source>
</evidence>
<comment type="similarity">
    <text evidence="2">Belongs to the UPF0174 family.</text>
</comment>